<dbReference type="SMART" id="SM00862">
    <property type="entry name" value="Trans_reg_C"/>
    <property type="match status" value="1"/>
</dbReference>
<dbReference type="PANTHER" id="PTHR35807">
    <property type="entry name" value="TRANSCRIPTIONAL REGULATOR REDD-RELATED"/>
    <property type="match status" value="1"/>
</dbReference>
<dbReference type="SUPFAM" id="SSF46894">
    <property type="entry name" value="C-terminal effector domain of the bipartite response regulators"/>
    <property type="match status" value="1"/>
</dbReference>
<keyword evidence="4" id="KW-0804">Transcription</keyword>
<proteinExistence type="inferred from homology"/>
<evidence type="ECO:0000256" key="1">
    <source>
        <dbReference type="ARBA" id="ARBA00005820"/>
    </source>
</evidence>
<keyword evidence="3 5" id="KW-0238">DNA-binding</keyword>
<dbReference type="InterPro" id="IPR005158">
    <property type="entry name" value="BTAD"/>
</dbReference>
<comment type="caution">
    <text evidence="7">The sequence shown here is derived from an EMBL/GenBank/DDBJ whole genome shotgun (WGS) entry which is preliminary data.</text>
</comment>
<dbReference type="CDD" id="cd00383">
    <property type="entry name" value="trans_reg_C"/>
    <property type="match status" value="1"/>
</dbReference>
<dbReference type="CDD" id="cd15831">
    <property type="entry name" value="BTAD"/>
    <property type="match status" value="1"/>
</dbReference>
<organism evidence="7 8">
    <name type="scientific">Micromonospora pisi</name>
    <dbReference type="NCBI Taxonomy" id="589240"/>
    <lineage>
        <taxon>Bacteria</taxon>
        <taxon>Bacillati</taxon>
        <taxon>Actinomycetota</taxon>
        <taxon>Actinomycetes</taxon>
        <taxon>Micromonosporales</taxon>
        <taxon>Micromonosporaceae</taxon>
        <taxon>Micromonospora</taxon>
    </lineage>
</organism>
<evidence type="ECO:0000313" key="7">
    <source>
        <dbReference type="EMBL" id="RKR91812.1"/>
    </source>
</evidence>
<dbReference type="OrthoDB" id="7628974at2"/>
<dbReference type="Gene3D" id="1.10.10.10">
    <property type="entry name" value="Winged helix-like DNA-binding domain superfamily/Winged helix DNA-binding domain"/>
    <property type="match status" value="1"/>
</dbReference>
<gene>
    <name evidence="7" type="ORF">BDK92_6229</name>
</gene>
<evidence type="ECO:0000256" key="3">
    <source>
        <dbReference type="ARBA" id="ARBA00023125"/>
    </source>
</evidence>
<dbReference type="InterPro" id="IPR001867">
    <property type="entry name" value="OmpR/PhoB-type_DNA-bd"/>
</dbReference>
<dbReference type="Pfam" id="PF00486">
    <property type="entry name" value="Trans_reg_C"/>
    <property type="match status" value="1"/>
</dbReference>
<dbReference type="InterPro" id="IPR027417">
    <property type="entry name" value="P-loop_NTPase"/>
</dbReference>
<evidence type="ECO:0000256" key="4">
    <source>
        <dbReference type="ARBA" id="ARBA00023163"/>
    </source>
</evidence>
<dbReference type="InterPro" id="IPR016032">
    <property type="entry name" value="Sig_transdc_resp-reg_C-effctor"/>
</dbReference>
<dbReference type="Pfam" id="PF03704">
    <property type="entry name" value="BTAD"/>
    <property type="match status" value="1"/>
</dbReference>
<dbReference type="GO" id="GO:0006355">
    <property type="term" value="P:regulation of DNA-templated transcription"/>
    <property type="evidence" value="ECO:0007669"/>
    <property type="project" value="InterPro"/>
</dbReference>
<dbReference type="GO" id="GO:0003677">
    <property type="term" value="F:DNA binding"/>
    <property type="evidence" value="ECO:0007669"/>
    <property type="project" value="UniProtKB-UniRule"/>
</dbReference>
<evidence type="ECO:0000313" key="8">
    <source>
        <dbReference type="Proteomes" id="UP000277671"/>
    </source>
</evidence>
<keyword evidence="8" id="KW-1185">Reference proteome</keyword>
<dbReference type="InterPro" id="IPR036388">
    <property type="entry name" value="WH-like_DNA-bd_sf"/>
</dbReference>
<dbReference type="InterPro" id="IPR051677">
    <property type="entry name" value="AfsR-DnrI-RedD_regulator"/>
</dbReference>
<dbReference type="InterPro" id="IPR002182">
    <property type="entry name" value="NB-ARC"/>
</dbReference>
<dbReference type="SUPFAM" id="SSF48452">
    <property type="entry name" value="TPR-like"/>
    <property type="match status" value="1"/>
</dbReference>
<dbReference type="Pfam" id="PF00931">
    <property type="entry name" value="NB-ARC"/>
    <property type="match status" value="1"/>
</dbReference>
<sequence length="726" mass="78243">MSGSLSFEVLGPVRAWRGGRELELGTPQQRAILAALLLHEGTHVSAHGLVEVVWGREAPTTGVRIVRTYVSRLRRVLESDSGQPPVIASVAGGYVLPVTAETLDLVRFRWLTTQADLAQHGSGPAGAAALLHEADALFRGGPLAGVPGGWAEAQRARLTQVRLAAVERRLALDLELGRHVEVAAEVGPLVAEHPLRERLRVLQMLALYQAGMPAEAFAVFHDARRTLAEELGVEPGPALQEIHQRVLRADPILRSDPALLMQPGLPATPALHPPAGPGPQTVQNLSAVPAQLPPDLGDFTGREETVRTLSELLTRTGEVPVVGIVGLGGVGKSALAIRVATMLREQFPDGQLYADLGGMGEQPADPSDVLARFLRAFGISNEAIPEALSERAALWRTIMAGRRVLVVLDDPYDSRQLRYLLPATIGSAAIITSWRRLLDLPGISWTTLGVLQPAESVTLLERIVGAERLRREPETTQRLVDLCSHHPAALRIAGARLAARPDWSVALVEGRLLGELDGLAEPHEDCAAFYTSLMRVLRRLDSSHSSAFRLLAVPDLVDISLATAAVILDRPVSETERILDSLTDVHLLEPDLSGRYRYVGVVRALARVQLLFEGETASGKAAVRRLARFYLANARNAIHAVDLPPEAATLAQSMGVAVADGLAFDDAETADSWLLVERANVLGVAAQVADVAEPSEDTMTGWWPIQQRLTGLHRQRPRGQLTGRAA</sequence>
<dbReference type="Proteomes" id="UP000277671">
    <property type="component" value="Unassembled WGS sequence"/>
</dbReference>
<comment type="similarity">
    <text evidence="1">Belongs to the AfsR/DnrI/RedD regulatory family.</text>
</comment>
<dbReference type="AlphaFoldDB" id="A0A495JU09"/>
<dbReference type="RefSeq" id="WP_147457170.1">
    <property type="nucleotide sequence ID" value="NZ_RBKT01000001.1"/>
</dbReference>
<reference evidence="7 8" key="1">
    <citation type="submission" date="2018-10" db="EMBL/GenBank/DDBJ databases">
        <title>Sequencing the genomes of 1000 actinobacteria strains.</title>
        <authorList>
            <person name="Klenk H.-P."/>
        </authorList>
    </citation>
    <scope>NUCLEOTIDE SEQUENCE [LARGE SCALE GENOMIC DNA]</scope>
    <source>
        <strain evidence="7 8">DSM 45175</strain>
    </source>
</reference>
<accession>A0A495JU09</accession>
<evidence type="ECO:0000256" key="5">
    <source>
        <dbReference type="PROSITE-ProRule" id="PRU01091"/>
    </source>
</evidence>
<dbReference type="PRINTS" id="PR00364">
    <property type="entry name" value="DISEASERSIST"/>
</dbReference>
<keyword evidence="2" id="KW-0805">Transcription regulation</keyword>
<dbReference type="PANTHER" id="PTHR35807:SF1">
    <property type="entry name" value="TRANSCRIPTIONAL REGULATOR REDD"/>
    <property type="match status" value="1"/>
</dbReference>
<dbReference type="Gene3D" id="3.40.50.300">
    <property type="entry name" value="P-loop containing nucleotide triphosphate hydrolases"/>
    <property type="match status" value="1"/>
</dbReference>
<dbReference type="GO" id="GO:0000160">
    <property type="term" value="P:phosphorelay signal transduction system"/>
    <property type="evidence" value="ECO:0007669"/>
    <property type="project" value="InterPro"/>
</dbReference>
<dbReference type="GO" id="GO:0043531">
    <property type="term" value="F:ADP binding"/>
    <property type="evidence" value="ECO:0007669"/>
    <property type="project" value="InterPro"/>
</dbReference>
<feature type="domain" description="OmpR/PhoB-type" evidence="6">
    <location>
        <begin position="1"/>
        <end position="98"/>
    </location>
</feature>
<evidence type="ECO:0000259" key="6">
    <source>
        <dbReference type="PROSITE" id="PS51755"/>
    </source>
</evidence>
<evidence type="ECO:0000256" key="2">
    <source>
        <dbReference type="ARBA" id="ARBA00023015"/>
    </source>
</evidence>
<dbReference type="PROSITE" id="PS51755">
    <property type="entry name" value="OMPR_PHOB"/>
    <property type="match status" value="1"/>
</dbReference>
<protein>
    <submittedName>
        <fullName evidence="7">DNA-binding SARP family transcriptional activator</fullName>
    </submittedName>
</protein>
<dbReference type="Gene3D" id="1.25.40.10">
    <property type="entry name" value="Tetratricopeptide repeat domain"/>
    <property type="match status" value="1"/>
</dbReference>
<dbReference type="InterPro" id="IPR011990">
    <property type="entry name" value="TPR-like_helical_dom_sf"/>
</dbReference>
<dbReference type="SMART" id="SM01043">
    <property type="entry name" value="BTAD"/>
    <property type="match status" value="1"/>
</dbReference>
<dbReference type="EMBL" id="RBKT01000001">
    <property type="protein sequence ID" value="RKR91812.1"/>
    <property type="molecule type" value="Genomic_DNA"/>
</dbReference>
<feature type="DNA-binding region" description="OmpR/PhoB-type" evidence="5">
    <location>
        <begin position="1"/>
        <end position="98"/>
    </location>
</feature>
<name>A0A495JU09_9ACTN</name>
<dbReference type="SUPFAM" id="SSF52540">
    <property type="entry name" value="P-loop containing nucleoside triphosphate hydrolases"/>
    <property type="match status" value="1"/>
</dbReference>